<sequence length="64" mass="7114">MPPEREANQINICKSSEKRTKIGPRKTLIDAIENDPSLYNKNGEKLLRSPGSLRAVAPFSCSRS</sequence>
<organism evidence="1 2">
    <name type="scientific">Hamiltosporidium tvaerminnensis</name>
    <dbReference type="NCBI Taxonomy" id="1176355"/>
    <lineage>
        <taxon>Eukaryota</taxon>
        <taxon>Fungi</taxon>
        <taxon>Fungi incertae sedis</taxon>
        <taxon>Microsporidia</taxon>
        <taxon>Dubosqiidae</taxon>
        <taxon>Hamiltosporidium</taxon>
    </lineage>
</organism>
<dbReference type="VEuPathDB" id="MicrosporidiaDB:CWI38_0607p0020"/>
<reference evidence="1 2" key="1">
    <citation type="submission" date="2017-12" db="EMBL/GenBank/DDBJ databases">
        <authorList>
            <person name="Pombert J.-F."/>
            <person name="Haag K.L."/>
            <person name="Ebert D."/>
        </authorList>
    </citation>
    <scope>NUCLEOTIDE SEQUENCE [LARGE SCALE GENOMIC DNA]</scope>
    <source>
        <strain evidence="1">IL-G-3</strain>
    </source>
</reference>
<protein>
    <submittedName>
        <fullName evidence="1">Uncharacterized protein</fullName>
    </submittedName>
</protein>
<name>A0A4Q9LW33_9MICR</name>
<comment type="caution">
    <text evidence="1">The sequence shown here is derived from an EMBL/GenBank/DDBJ whole genome shotgun (WGS) entry which is preliminary data.</text>
</comment>
<proteinExistence type="predicted"/>
<keyword evidence="2" id="KW-1185">Reference proteome</keyword>
<evidence type="ECO:0000313" key="2">
    <source>
        <dbReference type="Proteomes" id="UP000292282"/>
    </source>
</evidence>
<dbReference type="AlphaFoldDB" id="A0A4Q9LW33"/>
<accession>A0A4Q9LW33</accession>
<gene>
    <name evidence="1" type="ORF">CWI38_0607p0020</name>
</gene>
<evidence type="ECO:0000313" key="1">
    <source>
        <dbReference type="EMBL" id="TBU12844.1"/>
    </source>
</evidence>
<dbReference type="EMBL" id="PITK01000607">
    <property type="protein sequence ID" value="TBU12844.1"/>
    <property type="molecule type" value="Genomic_DNA"/>
</dbReference>
<dbReference type="Proteomes" id="UP000292282">
    <property type="component" value="Unassembled WGS sequence"/>
</dbReference>